<protein>
    <submittedName>
        <fullName evidence="8">Uncharacterized protein</fullName>
    </submittedName>
</protein>
<dbReference type="InterPro" id="IPR000390">
    <property type="entry name" value="Small_drug/metabolite_transptr"/>
</dbReference>
<evidence type="ECO:0000313" key="8">
    <source>
        <dbReference type="EMBL" id="KKN92030.1"/>
    </source>
</evidence>
<dbReference type="GO" id="GO:0005886">
    <property type="term" value="C:plasma membrane"/>
    <property type="evidence" value="ECO:0007669"/>
    <property type="project" value="UniProtKB-SubCell"/>
</dbReference>
<keyword evidence="3" id="KW-1003">Cell membrane</keyword>
<dbReference type="AlphaFoldDB" id="A0A0F9UFP2"/>
<accession>A0A0F9UFP2</accession>
<feature type="transmembrane region" description="Helical" evidence="7">
    <location>
        <begin position="65"/>
        <end position="86"/>
    </location>
</feature>
<dbReference type="PANTHER" id="PTHR30561">
    <property type="entry name" value="SMR FAMILY PROTON-DEPENDENT DRUG EFFLUX TRANSPORTER SUGE"/>
    <property type="match status" value="1"/>
</dbReference>
<gene>
    <name evidence="8" type="ORF">LCGC14_0213110</name>
</gene>
<dbReference type="SUPFAM" id="SSF103481">
    <property type="entry name" value="Multidrug resistance efflux transporter EmrE"/>
    <property type="match status" value="1"/>
</dbReference>
<feature type="transmembrane region" description="Helical" evidence="7">
    <location>
        <begin position="92"/>
        <end position="111"/>
    </location>
</feature>
<dbReference type="Gene3D" id="1.10.3730.20">
    <property type="match status" value="1"/>
</dbReference>
<dbReference type="PANTHER" id="PTHR30561:SF1">
    <property type="entry name" value="MULTIDRUG TRANSPORTER EMRE"/>
    <property type="match status" value="1"/>
</dbReference>
<dbReference type="GO" id="GO:0031460">
    <property type="term" value="P:glycine betaine transport"/>
    <property type="evidence" value="ECO:0007669"/>
    <property type="project" value="TreeGrafter"/>
</dbReference>
<evidence type="ECO:0000256" key="6">
    <source>
        <dbReference type="ARBA" id="ARBA00023136"/>
    </source>
</evidence>
<keyword evidence="6 7" id="KW-0472">Membrane</keyword>
<evidence type="ECO:0000256" key="1">
    <source>
        <dbReference type="ARBA" id="ARBA00004651"/>
    </source>
</evidence>
<evidence type="ECO:0000256" key="2">
    <source>
        <dbReference type="ARBA" id="ARBA00022448"/>
    </source>
</evidence>
<feature type="transmembrane region" description="Helical" evidence="7">
    <location>
        <begin position="38"/>
        <end position="58"/>
    </location>
</feature>
<evidence type="ECO:0000256" key="5">
    <source>
        <dbReference type="ARBA" id="ARBA00022989"/>
    </source>
</evidence>
<proteinExistence type="predicted"/>
<keyword evidence="2" id="KW-0813">Transport</keyword>
<evidence type="ECO:0000256" key="4">
    <source>
        <dbReference type="ARBA" id="ARBA00022692"/>
    </source>
</evidence>
<dbReference type="GO" id="GO:0015220">
    <property type="term" value="F:choline transmembrane transporter activity"/>
    <property type="evidence" value="ECO:0007669"/>
    <property type="project" value="TreeGrafter"/>
</dbReference>
<sequence length="117" mass="12452">MAIARGADLNFLYLSVAIVCEIIGTTALKSSFGFTRLVPSLVTVGAYVLAFYFLSLPLRTLPVGIVYAIWSGTGIVLLALIDLFWFRLSIDVAGFAGVALILAGVIVINVFSQTVGH</sequence>
<keyword evidence="5 7" id="KW-1133">Transmembrane helix</keyword>
<reference evidence="8" key="1">
    <citation type="journal article" date="2015" name="Nature">
        <title>Complex archaea that bridge the gap between prokaryotes and eukaryotes.</title>
        <authorList>
            <person name="Spang A."/>
            <person name="Saw J.H."/>
            <person name="Jorgensen S.L."/>
            <person name="Zaremba-Niedzwiedzka K."/>
            <person name="Martijn J."/>
            <person name="Lind A.E."/>
            <person name="van Eijk R."/>
            <person name="Schleper C."/>
            <person name="Guy L."/>
            <person name="Ettema T.J."/>
        </authorList>
    </citation>
    <scope>NUCLEOTIDE SEQUENCE</scope>
</reference>
<comment type="subcellular location">
    <subcellularLocation>
        <location evidence="1">Cell membrane</location>
        <topology evidence="1">Multi-pass membrane protein</topology>
    </subcellularLocation>
</comment>
<dbReference type="InterPro" id="IPR045324">
    <property type="entry name" value="Small_multidrug_res"/>
</dbReference>
<dbReference type="Pfam" id="PF00893">
    <property type="entry name" value="Multi_Drug_Res"/>
    <property type="match status" value="1"/>
</dbReference>
<feature type="transmembrane region" description="Helical" evidence="7">
    <location>
        <begin position="12"/>
        <end position="32"/>
    </location>
</feature>
<comment type="caution">
    <text evidence="8">The sequence shown here is derived from an EMBL/GenBank/DDBJ whole genome shotgun (WGS) entry which is preliminary data.</text>
</comment>
<name>A0A0F9UFP2_9ZZZZ</name>
<organism evidence="8">
    <name type="scientific">marine sediment metagenome</name>
    <dbReference type="NCBI Taxonomy" id="412755"/>
    <lineage>
        <taxon>unclassified sequences</taxon>
        <taxon>metagenomes</taxon>
        <taxon>ecological metagenomes</taxon>
    </lineage>
</organism>
<dbReference type="GO" id="GO:0015199">
    <property type="term" value="F:amino-acid betaine transmembrane transporter activity"/>
    <property type="evidence" value="ECO:0007669"/>
    <property type="project" value="TreeGrafter"/>
</dbReference>
<keyword evidence="4 7" id="KW-0812">Transmembrane</keyword>
<dbReference type="InterPro" id="IPR037185">
    <property type="entry name" value="EmrE-like"/>
</dbReference>
<evidence type="ECO:0000256" key="7">
    <source>
        <dbReference type="SAM" id="Phobius"/>
    </source>
</evidence>
<evidence type="ECO:0000256" key="3">
    <source>
        <dbReference type="ARBA" id="ARBA00022475"/>
    </source>
</evidence>
<dbReference type="FunFam" id="1.10.3730.20:FF:000001">
    <property type="entry name" value="Quaternary ammonium compound resistance transporter SugE"/>
    <property type="match status" value="1"/>
</dbReference>
<dbReference type="GO" id="GO:0015297">
    <property type="term" value="F:antiporter activity"/>
    <property type="evidence" value="ECO:0007669"/>
    <property type="project" value="TreeGrafter"/>
</dbReference>
<dbReference type="EMBL" id="LAZR01000098">
    <property type="protein sequence ID" value="KKN92030.1"/>
    <property type="molecule type" value="Genomic_DNA"/>
</dbReference>